<dbReference type="InterPro" id="IPR054708">
    <property type="entry name" value="MTPAP-like_central"/>
</dbReference>
<evidence type="ECO:0000256" key="2">
    <source>
        <dbReference type="ARBA" id="ARBA00001946"/>
    </source>
</evidence>
<reference evidence="13" key="1">
    <citation type="submission" date="2023-06" db="EMBL/GenBank/DDBJ databases">
        <title>Genome-scale phylogeny and comparative genomics of the fungal order Sordariales.</title>
        <authorList>
            <consortium name="Lawrence Berkeley National Laboratory"/>
            <person name="Hensen N."/>
            <person name="Bonometti L."/>
            <person name="Westerberg I."/>
            <person name="Brannstrom I.O."/>
            <person name="Guillou S."/>
            <person name="Cros-Aarteil S."/>
            <person name="Calhoun S."/>
            <person name="Haridas S."/>
            <person name="Kuo A."/>
            <person name="Mondo S."/>
            <person name="Pangilinan J."/>
            <person name="Riley R."/>
            <person name="Labutti K."/>
            <person name="Andreopoulos B."/>
            <person name="Lipzen A."/>
            <person name="Chen C."/>
            <person name="Yanf M."/>
            <person name="Daum C."/>
            <person name="Ng V."/>
            <person name="Clum A."/>
            <person name="Steindorff A."/>
            <person name="Ohm R."/>
            <person name="Martin F."/>
            <person name="Silar P."/>
            <person name="Natvig D."/>
            <person name="Lalanne C."/>
            <person name="Gautier V."/>
            <person name="Ament-Velasquez S.L."/>
            <person name="Kruys A."/>
            <person name="Hutchinson M.I."/>
            <person name="Powell A.J."/>
            <person name="Barry K."/>
            <person name="Miller A.N."/>
            <person name="Grigoriev I.V."/>
            <person name="Debuchy R."/>
            <person name="Gladieux P."/>
            <person name="Thoren M.H."/>
            <person name="Johannesson H."/>
        </authorList>
    </citation>
    <scope>NUCLEOTIDE SEQUENCE</scope>
    <source>
        <strain evidence="13">PSN4</strain>
    </source>
</reference>
<comment type="similarity">
    <text evidence="3">Belongs to the DNA polymerase type-B-like family.</text>
</comment>
<feature type="compositionally biased region" description="Low complexity" evidence="9">
    <location>
        <begin position="616"/>
        <end position="634"/>
    </location>
</feature>
<dbReference type="SUPFAM" id="SSF81301">
    <property type="entry name" value="Nucleotidyltransferase"/>
    <property type="match status" value="1"/>
</dbReference>
<feature type="domain" description="PAP-associated" evidence="11">
    <location>
        <begin position="486"/>
        <end position="541"/>
    </location>
</feature>
<feature type="domain" description="Poly(A) RNA polymerase mitochondrial-like central palm" evidence="12">
    <location>
        <begin position="270"/>
        <end position="401"/>
    </location>
</feature>
<dbReference type="SUPFAM" id="SSF81631">
    <property type="entry name" value="PAP/OAS1 substrate-binding domain"/>
    <property type="match status" value="1"/>
</dbReference>
<feature type="transmembrane region" description="Helical" evidence="10">
    <location>
        <begin position="422"/>
        <end position="445"/>
    </location>
</feature>
<evidence type="ECO:0000256" key="1">
    <source>
        <dbReference type="ARBA" id="ARBA00001936"/>
    </source>
</evidence>
<feature type="compositionally biased region" description="Gly residues" evidence="9">
    <location>
        <begin position="775"/>
        <end position="787"/>
    </location>
</feature>
<keyword evidence="10" id="KW-0812">Transmembrane</keyword>
<feature type="compositionally biased region" description="Pro residues" evidence="9">
    <location>
        <begin position="162"/>
        <end position="174"/>
    </location>
</feature>
<dbReference type="CDD" id="cd05402">
    <property type="entry name" value="NT_PAP_TUTase"/>
    <property type="match status" value="1"/>
</dbReference>
<dbReference type="EC" id="2.7.7.19" evidence="4"/>
<dbReference type="Gene3D" id="1.10.1410.10">
    <property type="match status" value="1"/>
</dbReference>
<evidence type="ECO:0000256" key="8">
    <source>
        <dbReference type="SAM" id="Coils"/>
    </source>
</evidence>
<evidence type="ECO:0000256" key="9">
    <source>
        <dbReference type="SAM" id="MobiDB-lite"/>
    </source>
</evidence>
<accession>A0AAJ0FEZ6</accession>
<feature type="region of interest" description="Disordered" evidence="9">
    <location>
        <begin position="1130"/>
        <end position="1197"/>
    </location>
</feature>
<keyword evidence="5" id="KW-0808">Transferase</keyword>
<keyword evidence="10" id="KW-0472">Membrane</keyword>
<dbReference type="EMBL" id="MU839829">
    <property type="protein sequence ID" value="KAK1758670.1"/>
    <property type="molecule type" value="Genomic_DNA"/>
</dbReference>
<evidence type="ECO:0000259" key="11">
    <source>
        <dbReference type="Pfam" id="PF03828"/>
    </source>
</evidence>
<dbReference type="PANTHER" id="PTHR12271:SF113">
    <property type="entry name" value="POLY(A) RNA POLYMERASE CID11"/>
    <property type="match status" value="1"/>
</dbReference>
<dbReference type="Gene3D" id="3.30.460.10">
    <property type="entry name" value="Beta Polymerase, domain 2"/>
    <property type="match status" value="1"/>
</dbReference>
<keyword evidence="8" id="KW-0175">Coiled coil</keyword>
<feature type="compositionally biased region" description="Polar residues" evidence="9">
    <location>
        <begin position="203"/>
        <end position="218"/>
    </location>
</feature>
<evidence type="ECO:0000256" key="7">
    <source>
        <dbReference type="ARBA" id="ARBA00022842"/>
    </source>
</evidence>
<comment type="cofactor">
    <cofactor evidence="1">
        <name>Mn(2+)</name>
        <dbReference type="ChEBI" id="CHEBI:29035"/>
    </cofactor>
</comment>
<feature type="compositionally biased region" description="Basic and acidic residues" evidence="9">
    <location>
        <begin position="1186"/>
        <end position="1197"/>
    </location>
</feature>
<feature type="region of interest" description="Disordered" evidence="9">
    <location>
        <begin position="1025"/>
        <end position="1044"/>
    </location>
</feature>
<gene>
    <name evidence="13" type="ORF">QBC47DRAFT_148561</name>
</gene>
<comment type="caution">
    <text evidence="13">The sequence shown here is derived from an EMBL/GenBank/DDBJ whole genome shotgun (WGS) entry which is preliminary data.</text>
</comment>
<feature type="compositionally biased region" description="Low complexity" evidence="9">
    <location>
        <begin position="84"/>
        <end position="104"/>
    </location>
</feature>
<dbReference type="InterPro" id="IPR043519">
    <property type="entry name" value="NT_sf"/>
</dbReference>
<keyword evidence="7" id="KW-0460">Magnesium</keyword>
<feature type="compositionally biased region" description="Polar residues" evidence="9">
    <location>
        <begin position="1"/>
        <end position="30"/>
    </location>
</feature>
<dbReference type="GO" id="GO:0010605">
    <property type="term" value="P:negative regulation of macromolecule metabolic process"/>
    <property type="evidence" value="ECO:0007669"/>
    <property type="project" value="UniProtKB-ARBA"/>
</dbReference>
<feature type="region of interest" description="Disordered" evidence="9">
    <location>
        <begin position="592"/>
        <end position="644"/>
    </location>
</feature>
<dbReference type="AlphaFoldDB" id="A0AAJ0FEZ6"/>
<sequence>MENRPTTAETKPQYQPKQWPRSASGSTAQINPPPAPDAAPAFYAPPFDILPIWLPQQQTFHQDRLLQYNKLVSAGRGGGGLQNASHPPGSSPHASTRSRSSSKVSAKDSFHAKSGAQSGHGNRAAKATDTADRAPIASGKLPTAKMQTKKAAEAPASQSLPLRPPPATKPPPLPAAQSSSVPSTPYQHARKFSYESREPSPGANPNHSPRSAYSETNANIPPLRVVRCPYETGSSNSRRRMPYSLGIDRLEKIDPDKIKSRLSEDEEKQLTADMEELKEQLQPTKEVESKRQKLVQKLETILNKEWPSAKIKAHLFGSSGNLLCSDDSDVDICITTTSKELEKVCSIADVLHKRGMENVVCVSTAKVPIVKMRDPELKLNCDLSVNTLGALENTRMVRTYVEIDERVRPLAMIIKYWTRRRIVNVAGVSATLSSYTWMCMIIAFLQLRDPPVLPALHQRDEKLQKDSLFGDDLDKLRGYGAKNKESLANLLFQFFRFYAHDFDYDKYVLSVRCGKLLTKTEKGWQHKNNNPLCVEEPFNTQRNLGNTADETSFRGLHLELRRAFDLISEGKLEECCEEYIFPKEEERVFQKQQAPRPVLLRSSSQQHAGRGGRGGFSRSRQFRNGSSNRRASSSVPYDTNAVPNPHSGMYTAPLLQNFVFYPTNSPLPQEFMVDPIRYSRDAAQIWYAHQHLQQLALAQAQQRSQNGPAQPTDRSRAGSFDQPPLTAPIQDYSYRMPFMLSSVSEPYSSPFGTGTVPPSPASASTEFRRSPHRGGVAGESGSSGGSGTVRSQSQPASRTSMGPPQPPAGYMAPAQLGLPITQPRHVSGVPIPSFMSDEMLAGAGFDDGARTKAISDSPPEDDGPRYVAYYVNESTSPPRRVNSFASGVPVFGDINQLPQTILDRRMKRTSRSPSPMGHARAFSTGTNSAPLKSSPFQVNGKLTPTRAPLVVNGSIPKPNSTPGGSRPLPVAEPLPIEEFNHDNPLYINQGYGFNNPWVEQPNVLAANGADHTPPSASDRPVIVNGSSTNRSPATAQMSSEDVTPQRMALPTALPNAMPYAPPLADTSAMPGFTESPPPGRSRVVSRQQQIGIAPLDLAAPDFNVDQDIQQHLSPVYEHRTPSPTAVRRFEAPPPMQSPLVVPAKENRGDAVSSHSKNASGWQKQKSRKKAVADLKAAANGLTHGEQLSKNDTKRIGG</sequence>
<keyword evidence="10" id="KW-1133">Transmembrane helix</keyword>
<dbReference type="PANTHER" id="PTHR12271">
    <property type="entry name" value="POLY A POLYMERASE CID PAP -RELATED"/>
    <property type="match status" value="1"/>
</dbReference>
<organism evidence="13 14">
    <name type="scientific">Echria macrotheca</name>
    <dbReference type="NCBI Taxonomy" id="438768"/>
    <lineage>
        <taxon>Eukaryota</taxon>
        <taxon>Fungi</taxon>
        <taxon>Dikarya</taxon>
        <taxon>Ascomycota</taxon>
        <taxon>Pezizomycotina</taxon>
        <taxon>Sordariomycetes</taxon>
        <taxon>Sordariomycetidae</taxon>
        <taxon>Sordariales</taxon>
        <taxon>Schizotheciaceae</taxon>
        <taxon>Echria</taxon>
    </lineage>
</organism>
<evidence type="ECO:0000313" key="14">
    <source>
        <dbReference type="Proteomes" id="UP001239445"/>
    </source>
</evidence>
<feature type="compositionally biased region" description="Polar residues" evidence="9">
    <location>
        <begin position="923"/>
        <end position="942"/>
    </location>
</feature>
<feature type="region of interest" description="Disordered" evidence="9">
    <location>
        <begin position="1"/>
        <end position="42"/>
    </location>
</feature>
<feature type="region of interest" description="Disordered" evidence="9">
    <location>
        <begin position="747"/>
        <end position="811"/>
    </location>
</feature>
<dbReference type="GO" id="GO:0046872">
    <property type="term" value="F:metal ion binding"/>
    <property type="evidence" value="ECO:0007669"/>
    <property type="project" value="UniProtKB-KW"/>
</dbReference>
<evidence type="ECO:0000256" key="10">
    <source>
        <dbReference type="SAM" id="Phobius"/>
    </source>
</evidence>
<evidence type="ECO:0000256" key="6">
    <source>
        <dbReference type="ARBA" id="ARBA00022723"/>
    </source>
</evidence>
<protein>
    <recommendedName>
        <fullName evidence="4">polynucleotide adenylyltransferase</fullName>
        <ecNumber evidence="4">2.7.7.19</ecNumber>
    </recommendedName>
</protein>
<feature type="compositionally biased region" description="Polar residues" evidence="9">
    <location>
        <begin position="177"/>
        <end position="186"/>
    </location>
</feature>
<evidence type="ECO:0000313" key="13">
    <source>
        <dbReference type="EMBL" id="KAK1758670.1"/>
    </source>
</evidence>
<feature type="compositionally biased region" description="Polar residues" evidence="9">
    <location>
        <begin position="1152"/>
        <end position="1163"/>
    </location>
</feature>
<feature type="coiled-coil region" evidence="8">
    <location>
        <begin position="260"/>
        <end position="304"/>
    </location>
</feature>
<evidence type="ECO:0000256" key="4">
    <source>
        <dbReference type="ARBA" id="ARBA00012388"/>
    </source>
</evidence>
<comment type="cofactor">
    <cofactor evidence="2">
        <name>Mg(2+)</name>
        <dbReference type="ChEBI" id="CHEBI:18420"/>
    </cofactor>
</comment>
<dbReference type="InterPro" id="IPR002058">
    <property type="entry name" value="PAP_assoc"/>
</dbReference>
<keyword evidence="6" id="KW-0479">Metal-binding</keyword>
<name>A0AAJ0FEZ6_9PEZI</name>
<evidence type="ECO:0000256" key="3">
    <source>
        <dbReference type="ARBA" id="ARBA00008593"/>
    </source>
</evidence>
<dbReference type="GO" id="GO:1990817">
    <property type="term" value="F:poly(A) RNA polymerase activity"/>
    <property type="evidence" value="ECO:0007669"/>
    <property type="project" value="UniProtKB-EC"/>
</dbReference>
<feature type="region of interest" description="Disordered" evidence="9">
    <location>
        <begin position="907"/>
        <end position="971"/>
    </location>
</feature>
<keyword evidence="14" id="KW-1185">Reference proteome</keyword>
<proteinExistence type="inferred from homology"/>
<feature type="compositionally biased region" description="Polar residues" evidence="9">
    <location>
        <begin position="1025"/>
        <end position="1042"/>
    </location>
</feature>
<evidence type="ECO:0000259" key="12">
    <source>
        <dbReference type="Pfam" id="PF22600"/>
    </source>
</evidence>
<feature type="region of interest" description="Disordered" evidence="9">
    <location>
        <begin position="698"/>
        <end position="726"/>
    </location>
</feature>
<evidence type="ECO:0000256" key="5">
    <source>
        <dbReference type="ARBA" id="ARBA00022679"/>
    </source>
</evidence>
<feature type="region of interest" description="Disordered" evidence="9">
    <location>
        <begin position="73"/>
        <end position="218"/>
    </location>
</feature>
<dbReference type="GO" id="GO:0031123">
    <property type="term" value="P:RNA 3'-end processing"/>
    <property type="evidence" value="ECO:0007669"/>
    <property type="project" value="TreeGrafter"/>
</dbReference>
<dbReference type="Proteomes" id="UP001239445">
    <property type="component" value="Unassembled WGS sequence"/>
</dbReference>
<dbReference type="Pfam" id="PF22600">
    <property type="entry name" value="MTPAP-like_central"/>
    <property type="match status" value="1"/>
</dbReference>
<dbReference type="Pfam" id="PF03828">
    <property type="entry name" value="PAP_assoc"/>
    <property type="match status" value="1"/>
</dbReference>